<dbReference type="PROSITE" id="PS51257">
    <property type="entry name" value="PROKAR_LIPOPROTEIN"/>
    <property type="match status" value="1"/>
</dbReference>
<dbReference type="InterPro" id="IPR028994">
    <property type="entry name" value="Integrin_alpha_N"/>
</dbReference>
<accession>A0A1H7AFM8</accession>
<dbReference type="Proteomes" id="UP000199532">
    <property type="component" value="Unassembled WGS sequence"/>
</dbReference>
<reference evidence="3 4" key="1">
    <citation type="submission" date="2016-10" db="EMBL/GenBank/DDBJ databases">
        <authorList>
            <person name="de Groot N.N."/>
        </authorList>
    </citation>
    <scope>NUCLEOTIDE SEQUENCE [LARGE SCALE GENOMIC DNA]</scope>
    <source>
        <strain evidence="3 4">DSM 19938</strain>
    </source>
</reference>
<dbReference type="OrthoDB" id="1488345at2"/>
<name>A0A1H7AFM8_9BACT</name>
<organism evidence="3 4">
    <name type="scientific">Dyadobacter koreensis</name>
    <dbReference type="NCBI Taxonomy" id="408657"/>
    <lineage>
        <taxon>Bacteria</taxon>
        <taxon>Pseudomonadati</taxon>
        <taxon>Bacteroidota</taxon>
        <taxon>Cytophagia</taxon>
        <taxon>Cytophagales</taxon>
        <taxon>Spirosomataceae</taxon>
        <taxon>Dyadobacter</taxon>
    </lineage>
</organism>
<dbReference type="InterPro" id="IPR013517">
    <property type="entry name" value="FG-GAP"/>
</dbReference>
<feature type="domain" description="ASPIC/UnbV" evidence="2">
    <location>
        <begin position="537"/>
        <end position="603"/>
    </location>
</feature>
<protein>
    <submittedName>
        <fullName evidence="3">Repeat domain-containing protein</fullName>
    </submittedName>
</protein>
<dbReference type="InterPro" id="IPR011519">
    <property type="entry name" value="UnbV_ASPIC"/>
</dbReference>
<dbReference type="RefSeq" id="WP_090341338.1">
    <property type="nucleotide sequence ID" value="NZ_FNXY01000010.1"/>
</dbReference>
<keyword evidence="1" id="KW-0732">Signal</keyword>
<dbReference type="Gene3D" id="2.130.10.130">
    <property type="entry name" value="Integrin alpha, N-terminal"/>
    <property type="match status" value="4"/>
</dbReference>
<dbReference type="STRING" id="408657.SAMN04487995_5697"/>
<keyword evidence="4" id="KW-1185">Reference proteome</keyword>
<proteinExistence type="predicted"/>
<dbReference type="PANTHER" id="PTHR16026">
    <property type="entry name" value="CARTILAGE ACIDIC PROTEIN 1"/>
    <property type="match status" value="1"/>
</dbReference>
<evidence type="ECO:0000259" key="2">
    <source>
        <dbReference type="Pfam" id="PF07593"/>
    </source>
</evidence>
<evidence type="ECO:0000313" key="4">
    <source>
        <dbReference type="Proteomes" id="UP000199532"/>
    </source>
</evidence>
<evidence type="ECO:0000313" key="3">
    <source>
        <dbReference type="EMBL" id="SEJ64431.1"/>
    </source>
</evidence>
<evidence type="ECO:0000256" key="1">
    <source>
        <dbReference type="ARBA" id="ARBA00022729"/>
    </source>
</evidence>
<dbReference type="PANTHER" id="PTHR16026:SF0">
    <property type="entry name" value="CARTILAGE ACIDIC PROTEIN 1"/>
    <property type="match status" value="1"/>
</dbReference>
<dbReference type="SUPFAM" id="SSF69318">
    <property type="entry name" value="Integrin alpha N-terminal domain"/>
    <property type="match status" value="3"/>
</dbReference>
<dbReference type="EMBL" id="FNXY01000010">
    <property type="protein sequence ID" value="SEJ64431.1"/>
    <property type="molecule type" value="Genomic_DNA"/>
</dbReference>
<gene>
    <name evidence="3" type="ORF">SAMN04487995_5697</name>
</gene>
<sequence length="1185" mass="132309">MIKKLILFLLYGTIIFSCKKKNQDTLFELVSSEKTGIKFSNDLKEDEKLNILTYEYFYNGGGVGIGDINNDGLQDIFLGGNMTESRLYLNKGNLQFKDITESSGISLANSWSRGISMVDINSDGLLDIYVCRAGPQPAGTVDPENYSRPNLLYINQGNNKFTEQAKKYGLDYAGNTTQAAFFDYDHDGDLDVFLVTNVMERKGPNVIRPKRADGSALSTDKLFRNDGVKNGNPVFTNVSREANILAEGFGLGVSIVDINEDGWPDVYVSNDYLSNDLLYINQQNGTFKNEITDYFRHQSYSAMGNDAADIDNDGLVDFVTLDMLPEGNVRRKNMFGLMNYDRYLSEQRMGYQPQFMRNTLQHNNGNRPGTTHPFFSEIGRFSGIQATDWSWSALFADYDNDGKRDLMITNGYPKDITNRDFVVYRMAQHQEQMQSGKLDNAPTVAALKEVEGAHIANYLFKNNGDLTFNNQSEYWGFDTPSFSNGAAYADMDNDGDLDLIINNIDRETFVYKNNSDKFPDHHYLRITLKGTKENPHGYGAKVSVFYKNEKQFIEHSPYRGYQSTVENTLHFGLGKINKVDSIRIVWPNQKSQLLENIGADQVLAIEYKNAESYQKQKAAEQPIFFTELSESLGIKYKHTDELYIDFKVQPLLPHLLSQNGPGISVGDINGDTREDFYVGGAFRHSGSFFIQNARGEFTEKPLTKEKKFEEDMGSLLFDANGDGSPDLYIVSGSSEFPADSKYYQDRLYFNDGKGNFKHDISALPINTTSGSSVSAIDFDRDGDLDLFVAGRLTPGQYPAAPKSAILRNDKGKFTDITSQICPDLNSVGMVTSSLWTDFDQDGWIDLILTGEWMPLTFLKNKNGKLVNVTTSTGLAGTTGWWNSIVAGDFDEDGDIDYVAGNVGLNTEGKPSAKKPLTMIAKDFDKSGSMDPVISQYFGDILYPIHPRDEMTSQMNFLKKRFVYYSDYAKAGISDVFTTEELKDATRLICQEMRSVLLENSGNGKFKIKPLPTAAQLGPVYGITTNDYNADGHLDLILTGNSYAPESISGRLDAFNGLLLVGNGKGGFTPVSSASSGFLVEGDGKGLAELTLSDGNRLILAAQNNDNLKAFRSVDKRKDQITIRPHANEIRAEIILKNGQKRIHEWNYGSGYLSQSSQVFRLSKENISKINIYDSRGKTRAFPVNQ</sequence>
<dbReference type="Pfam" id="PF07593">
    <property type="entry name" value="UnbV_ASPIC"/>
    <property type="match status" value="1"/>
</dbReference>
<dbReference type="AlphaFoldDB" id="A0A1H7AFM8"/>
<dbReference type="Pfam" id="PF13517">
    <property type="entry name" value="FG-GAP_3"/>
    <property type="match status" value="6"/>
</dbReference>
<dbReference type="InterPro" id="IPR027039">
    <property type="entry name" value="Crtac1"/>
</dbReference>